<dbReference type="GO" id="GO:0006826">
    <property type="term" value="P:iron ion transport"/>
    <property type="evidence" value="ECO:0007669"/>
    <property type="project" value="TreeGrafter"/>
</dbReference>
<dbReference type="InterPro" id="IPR001117">
    <property type="entry name" value="Cu-oxidase_2nd"/>
</dbReference>
<dbReference type="OrthoDB" id="2121828at2759"/>
<keyword evidence="2" id="KW-0479">Metal-binding</keyword>
<dbReference type="EMBL" id="CAJPWZ010002417">
    <property type="protein sequence ID" value="CAG2238207.1"/>
    <property type="molecule type" value="Genomic_DNA"/>
</dbReference>
<dbReference type="FunFam" id="2.60.40.420:FF:000045">
    <property type="entry name" value="Laccase 2"/>
    <property type="match status" value="1"/>
</dbReference>
<organism evidence="6 7">
    <name type="scientific">Mytilus edulis</name>
    <name type="common">Blue mussel</name>
    <dbReference type="NCBI Taxonomy" id="6550"/>
    <lineage>
        <taxon>Eukaryota</taxon>
        <taxon>Metazoa</taxon>
        <taxon>Spiralia</taxon>
        <taxon>Lophotrochozoa</taxon>
        <taxon>Mollusca</taxon>
        <taxon>Bivalvia</taxon>
        <taxon>Autobranchia</taxon>
        <taxon>Pteriomorphia</taxon>
        <taxon>Mytilida</taxon>
        <taxon>Mytiloidea</taxon>
        <taxon>Mytilidae</taxon>
        <taxon>Mytilinae</taxon>
        <taxon>Mytilus</taxon>
    </lineage>
</organism>
<evidence type="ECO:0000256" key="1">
    <source>
        <dbReference type="ARBA" id="ARBA00010609"/>
    </source>
</evidence>
<keyword evidence="3" id="KW-0560">Oxidoreductase</keyword>
<keyword evidence="7" id="KW-1185">Reference proteome</keyword>
<protein>
    <recommendedName>
        <fullName evidence="5">Plastocyanin-like domain-containing protein</fullName>
    </recommendedName>
</protein>
<evidence type="ECO:0000256" key="3">
    <source>
        <dbReference type="ARBA" id="ARBA00023002"/>
    </source>
</evidence>
<dbReference type="Pfam" id="PF00394">
    <property type="entry name" value="Cu-oxidase"/>
    <property type="match status" value="1"/>
</dbReference>
<evidence type="ECO:0000256" key="4">
    <source>
        <dbReference type="ARBA" id="ARBA00023008"/>
    </source>
</evidence>
<dbReference type="Gene3D" id="2.60.40.420">
    <property type="entry name" value="Cupredoxins - blue copper proteins"/>
    <property type="match status" value="1"/>
</dbReference>
<name>A0A8S3U6D0_MYTED</name>
<feature type="domain" description="Plastocyanin-like" evidence="5">
    <location>
        <begin position="33"/>
        <end position="182"/>
    </location>
</feature>
<reference evidence="6" key="1">
    <citation type="submission" date="2021-03" db="EMBL/GenBank/DDBJ databases">
        <authorList>
            <person name="Bekaert M."/>
        </authorList>
    </citation>
    <scope>NUCLEOTIDE SEQUENCE</scope>
</reference>
<evidence type="ECO:0000259" key="5">
    <source>
        <dbReference type="Pfam" id="PF00394"/>
    </source>
</evidence>
<sequence length="431" mass="49377">MQNADGLFGPLIIREPPEKDEHLGRYDVDQPEFTVLINDWFIDMMPGQLSSLLHRTGGVLSDSMLINGKGAYHKYMRDNTTVYTPYEVFNVQLGRRYRFRVITNSLNTCPILFSIDNHNLTVIASDGSPLEPYTIDSIVLYSGERYDIIVHTNQDVRSYWMRTSGMLLCGTFKAFQLAVVKYEGASDKEPEGNKEWNVDTHGIQLDPLNTKTTEGFVDISQLNSTLPNDESLKEELYSVHEVDAPFRRFTQQINHISTVFPPSPAQTQYSDIPSGLFCNEESMKANCTREFCQVIAMDKLNTSTTIEEVKALDAKGMIHRKLDKAPLKDSVMIHDGGFTVLRLHAKTQVFGSFIATSKHIPRWVWVLPYKLEHQVNSQKFRKKFPKCGPWKYEGYEEEGQETKDCPTNKESRVMLSFVVQFIMFCTIMLLY</sequence>
<evidence type="ECO:0000313" key="6">
    <source>
        <dbReference type="EMBL" id="CAG2238207.1"/>
    </source>
</evidence>
<keyword evidence="4" id="KW-0186">Copper</keyword>
<evidence type="ECO:0000256" key="2">
    <source>
        <dbReference type="ARBA" id="ARBA00022723"/>
    </source>
</evidence>
<gene>
    <name evidence="6" type="ORF">MEDL_50663</name>
</gene>
<dbReference type="GO" id="GO:0016491">
    <property type="term" value="F:oxidoreductase activity"/>
    <property type="evidence" value="ECO:0007669"/>
    <property type="project" value="UniProtKB-KW"/>
</dbReference>
<dbReference type="GO" id="GO:0005886">
    <property type="term" value="C:plasma membrane"/>
    <property type="evidence" value="ECO:0007669"/>
    <property type="project" value="TreeGrafter"/>
</dbReference>
<proteinExistence type="inferred from homology"/>
<comment type="caution">
    <text evidence="6">The sequence shown here is derived from an EMBL/GenBank/DDBJ whole genome shotgun (WGS) entry which is preliminary data.</text>
</comment>
<dbReference type="SUPFAM" id="SSF49503">
    <property type="entry name" value="Cupredoxins"/>
    <property type="match status" value="1"/>
</dbReference>
<dbReference type="PANTHER" id="PTHR11709:SF394">
    <property type="entry name" value="FI03373P-RELATED"/>
    <property type="match status" value="1"/>
</dbReference>
<comment type="similarity">
    <text evidence="1">Belongs to the multicopper oxidase family.</text>
</comment>
<dbReference type="GO" id="GO:0046872">
    <property type="term" value="F:metal ion binding"/>
    <property type="evidence" value="ECO:0007669"/>
    <property type="project" value="UniProtKB-KW"/>
</dbReference>
<dbReference type="AlphaFoldDB" id="A0A8S3U6D0"/>
<dbReference type="Proteomes" id="UP000683360">
    <property type="component" value="Unassembled WGS sequence"/>
</dbReference>
<dbReference type="InterPro" id="IPR008972">
    <property type="entry name" value="Cupredoxin"/>
</dbReference>
<dbReference type="CDD" id="cd13884">
    <property type="entry name" value="CuRO_2_tcLCC_insect_like"/>
    <property type="match status" value="1"/>
</dbReference>
<accession>A0A8S3U6D0</accession>
<evidence type="ECO:0000313" key="7">
    <source>
        <dbReference type="Proteomes" id="UP000683360"/>
    </source>
</evidence>
<dbReference type="InterPro" id="IPR045087">
    <property type="entry name" value="Cu-oxidase_fam"/>
</dbReference>
<dbReference type="PANTHER" id="PTHR11709">
    <property type="entry name" value="MULTI-COPPER OXIDASE"/>
    <property type="match status" value="1"/>
</dbReference>